<dbReference type="InterPro" id="IPR053022">
    <property type="entry name" value="Chloroplast_translocon_comp"/>
</dbReference>
<keyword evidence="4 6" id="KW-0472">Membrane</keyword>
<evidence type="ECO:0000256" key="4">
    <source>
        <dbReference type="ARBA" id="ARBA00023136"/>
    </source>
</evidence>
<organism evidence="8 9">
    <name type="scientific">Mojavia pulchra JT2-VF2</name>
    <dbReference type="NCBI Taxonomy" id="287848"/>
    <lineage>
        <taxon>Bacteria</taxon>
        <taxon>Bacillati</taxon>
        <taxon>Cyanobacteriota</taxon>
        <taxon>Cyanophyceae</taxon>
        <taxon>Nostocales</taxon>
        <taxon>Nostocaceae</taxon>
    </lineage>
</organism>
<comment type="subcellular location">
    <subcellularLocation>
        <location evidence="1">Membrane</location>
        <topology evidence="1">Single-pass membrane protein</topology>
    </subcellularLocation>
</comment>
<evidence type="ECO:0000259" key="7">
    <source>
        <dbReference type="Pfam" id="PF04357"/>
    </source>
</evidence>
<keyword evidence="3 6" id="KW-1133">Transmembrane helix</keyword>
<evidence type="ECO:0000313" key="8">
    <source>
        <dbReference type="EMBL" id="MBW4564736.1"/>
    </source>
</evidence>
<dbReference type="GO" id="GO:0009306">
    <property type="term" value="P:protein secretion"/>
    <property type="evidence" value="ECO:0007669"/>
    <property type="project" value="InterPro"/>
</dbReference>
<name>A0A951UJ41_9NOST</name>
<reference evidence="8" key="2">
    <citation type="journal article" date="2022" name="Microbiol. Resour. Announc.">
        <title>Metagenome Sequencing to Explore Phylogenomics of Terrestrial Cyanobacteria.</title>
        <authorList>
            <person name="Ward R.D."/>
            <person name="Stajich J.E."/>
            <person name="Johansen J.R."/>
            <person name="Huntemann M."/>
            <person name="Clum A."/>
            <person name="Foster B."/>
            <person name="Foster B."/>
            <person name="Roux S."/>
            <person name="Palaniappan K."/>
            <person name="Varghese N."/>
            <person name="Mukherjee S."/>
            <person name="Reddy T.B.K."/>
            <person name="Daum C."/>
            <person name="Copeland A."/>
            <person name="Chen I.A."/>
            <person name="Ivanova N.N."/>
            <person name="Kyrpides N.C."/>
            <person name="Shapiro N."/>
            <person name="Eloe-Fadrosh E.A."/>
            <person name="Pietrasiak N."/>
        </authorList>
    </citation>
    <scope>NUCLEOTIDE SEQUENCE</scope>
    <source>
        <strain evidence="8">JT2-VF2</strain>
    </source>
</reference>
<dbReference type="PANTHER" id="PTHR34457:SF3">
    <property type="entry name" value="PROTEIN TIC236, CHLOROPLASTIC"/>
    <property type="match status" value="1"/>
</dbReference>
<dbReference type="InterPro" id="IPR007452">
    <property type="entry name" value="TamB_C"/>
</dbReference>
<feature type="region of interest" description="Disordered" evidence="5">
    <location>
        <begin position="1464"/>
        <end position="1488"/>
    </location>
</feature>
<dbReference type="EMBL" id="JAHHHN010000025">
    <property type="protein sequence ID" value="MBW4564736.1"/>
    <property type="molecule type" value="Genomic_DNA"/>
</dbReference>
<feature type="domain" description="Translocation and assembly module TamB C-terminal" evidence="7">
    <location>
        <begin position="1354"/>
        <end position="1769"/>
    </location>
</feature>
<dbReference type="Proteomes" id="UP000715781">
    <property type="component" value="Unassembled WGS sequence"/>
</dbReference>
<feature type="compositionally biased region" description="Polar residues" evidence="5">
    <location>
        <begin position="1464"/>
        <end position="1479"/>
    </location>
</feature>
<keyword evidence="2 6" id="KW-0812">Transmembrane</keyword>
<feature type="transmembrane region" description="Helical" evidence="6">
    <location>
        <begin position="21"/>
        <end position="46"/>
    </location>
</feature>
<evidence type="ECO:0000256" key="2">
    <source>
        <dbReference type="ARBA" id="ARBA00022692"/>
    </source>
</evidence>
<evidence type="ECO:0000256" key="3">
    <source>
        <dbReference type="ARBA" id="ARBA00022989"/>
    </source>
</evidence>
<sequence>MTRSPNSSKQPELNSHRRLWLVLLTRTGIALGLILLAGIIGGVWWASIFVREDLAPLIETNLLQLLGRPVKLGEVQRFSPSSLRFGSASVPATATDPDRLTAQAVEVGFDPWQLVFNRTLKLKVTLVQPDVYIEQDQKGRWVSTRINNATEERAGFIKTELETLGVRNAVLVLSPSLQLGKPRVTVGFNQVNGIARFLEQNQRINFDASAQALTGGSLQIAGESLPKTSQTTLKIRTNDLLASNLSQLVQTPVSLQAGTIDGDLTVNLRRNQQETTIFGTVGINQVAAQINNFPTKITNTIGKLQFQGEQVALENVSTRLGNIPVQINGAINTQTGYNVTANVKAVTIQNLLQTFNAKLPIATAGEFTANIKLQGAIRQPRVTGAVSTIKPAVIDRVNFEKISTQFRGTPQEIVISQIQATPTLGGQITGSGRVGLGKQGKVAVNLQAKNVPGDAIAQTYNASLPNIRIGTVSANTQISGNLNNLQTLVQIQAPQATYPGKVELAVNKGNIQIQDTVFQVAGGTVAARGKVVGDRWQAFVDASQVPLNSLAQATRNPENPGTTLPPQFQGNLNGEFNLSGTTKSFALPNIQASGQANLNLAGGRINLRNIRLNNGLWQAVANASQIQLDRFANNVPGQIVSSNVQISGNTQSFDLANIQAAGQANLRLAQGVVNLNNISLDDGRWRAVADISQVQLNKLSENLRGRLNGNVTVAGTTASFQPQNIQAAGNVRFSQGLAVLSQPLTAQFQWNGDRLQISQATAPGLRAAGNIAVALQPNPQITGLDLNIQAQDYNLQNLPFNLPGNIALAGTVDFAGQVSGTPTSPIANGNIQLQNLAVNGLGFDPVLTGNVSYQPGQGTQLQVTGKQDLISVSLGANNRPTAFNIRRDRAVASGRTVGENLLVNFQDFPISLAENFLPANANLGRVSGQLSGNLAINLNDYSLAGDVAIAQPRIGRIAADEFRGSISFRDGTATLTNGELRQGESRYLFSGNLPTRGNNPFQFEVSFDQARIQNLLQALSVYNFRDLNTGLQPPQLADAEALQTQPVSLPNTNLLAQLDFFSKIQSLVVQQRMQEQKQASRIPTLAELQGIISGKLAVTGSLRSGLNVGFNFTGSNWVWGNYNINQVVASGNYENGVLSLQPLRLNVNNSLLAFNGQLSEETISGQAQIRDLSIADVKPFLPKLPIDVAGNLDANVTLAGSLENPQATGELALLNASLNNQSVQSAQLDFNYNNARLNFGSNILVRGTQPIQISGNIPVELPFASVEPDSNQISIQANVQDEGLALVNLLTNQVSWVDGQGQVNVQVEGTLDRPVTTGIATVNNATINVQSLSEPLTNVTGTARFAGDRLIVENLQGQYSRGQLTAAGILPIFATQNAQQQAATNPLTVALDNLRLNFQGLYQGGVSGNAVITGTAFAPQLGGEIRLNNGEVSLGQATAATSGRRRTTRTTSQQTVLRTVEPVTGNTSVTGDTSITTESPATPPANATRTPIEFANLQLILDNDVRVTRQPLFSFVAEGDITLNGTLAKPRPQGEIRLRGGQVNLFTTQFTLARGYEQTATFIPSQGFDPNLDVRLVTIVPEVRGSLARTSPISSEIEDISAINFGTLNTVRIQATAKGPASKLSDNLDLTSEPRRSEAEIVALIGGSFINNLGQGDAGLGLVNLAGSAIFSNLQGTISQIGETIGLSELRLFPTIVTNATRSTSVLGLAAEAVFDVSNAFSVSLSRVFASDEPFRYNVIYRVNDEILVRGSTNLGDESRAVVEYETRF</sequence>
<dbReference type="GO" id="GO:0005886">
    <property type="term" value="C:plasma membrane"/>
    <property type="evidence" value="ECO:0007669"/>
    <property type="project" value="InterPro"/>
</dbReference>
<evidence type="ECO:0000256" key="1">
    <source>
        <dbReference type="ARBA" id="ARBA00004167"/>
    </source>
</evidence>
<evidence type="ECO:0000313" key="9">
    <source>
        <dbReference type="Proteomes" id="UP000715781"/>
    </source>
</evidence>
<gene>
    <name evidence="8" type="ORF">KME32_27155</name>
</gene>
<dbReference type="Pfam" id="PF04357">
    <property type="entry name" value="TamB"/>
    <property type="match status" value="1"/>
</dbReference>
<evidence type="ECO:0000256" key="6">
    <source>
        <dbReference type="SAM" id="Phobius"/>
    </source>
</evidence>
<proteinExistence type="predicted"/>
<accession>A0A951UJ41</accession>
<protein>
    <submittedName>
        <fullName evidence="8">Translocation/assembly module TamB domain-containing protein</fullName>
    </submittedName>
</protein>
<evidence type="ECO:0000256" key="5">
    <source>
        <dbReference type="SAM" id="MobiDB-lite"/>
    </source>
</evidence>
<reference evidence="8" key="1">
    <citation type="submission" date="2021-05" db="EMBL/GenBank/DDBJ databases">
        <authorList>
            <person name="Pietrasiak N."/>
            <person name="Ward R."/>
            <person name="Stajich J.E."/>
            <person name="Kurbessoian T."/>
        </authorList>
    </citation>
    <scope>NUCLEOTIDE SEQUENCE</scope>
    <source>
        <strain evidence="8">JT2-VF2</strain>
    </source>
</reference>
<comment type="caution">
    <text evidence="8">The sequence shown here is derived from an EMBL/GenBank/DDBJ whole genome shotgun (WGS) entry which is preliminary data.</text>
</comment>
<dbReference type="PANTHER" id="PTHR34457">
    <property type="entry name" value="EMBRYO DEFECTIVE 2410"/>
    <property type="match status" value="1"/>
</dbReference>